<dbReference type="RefSeq" id="XP_017993865.1">
    <property type="nucleotide sequence ID" value="XM_018137884.1"/>
</dbReference>
<dbReference type="EMBL" id="LGAV01000001">
    <property type="protein sequence ID" value="KOS16233.1"/>
    <property type="molecule type" value="Genomic_DNA"/>
</dbReference>
<proteinExistence type="predicted"/>
<organism evidence="1 2">
    <name type="scientific">Malassezia pachydermatis</name>
    <dbReference type="NCBI Taxonomy" id="77020"/>
    <lineage>
        <taxon>Eukaryota</taxon>
        <taxon>Fungi</taxon>
        <taxon>Dikarya</taxon>
        <taxon>Basidiomycota</taxon>
        <taxon>Ustilaginomycotina</taxon>
        <taxon>Malasseziomycetes</taxon>
        <taxon>Malasseziales</taxon>
        <taxon>Malasseziaceae</taxon>
        <taxon>Malassezia</taxon>
    </lineage>
</organism>
<sequence length="84" mass="9681">MLASTARLLRIKPLPASEIPRILEATPASPQPPRERIQKVAEQLMAMPDRPANLRVEPFVHRKTKYWKVSEAERTVLQKELREA</sequence>
<keyword evidence="2" id="KW-1185">Reference proteome</keyword>
<name>A0A0M9VR53_9BASI</name>
<dbReference type="GeneID" id="28729760"/>
<protein>
    <submittedName>
        <fullName evidence="1">Uncharacterized protein</fullName>
    </submittedName>
</protein>
<evidence type="ECO:0000313" key="2">
    <source>
        <dbReference type="Proteomes" id="UP000037751"/>
    </source>
</evidence>
<accession>A0A0M9VR53</accession>
<dbReference type="OrthoDB" id="3356378at2759"/>
<reference evidence="1 2" key="1">
    <citation type="submission" date="2015-07" db="EMBL/GenBank/DDBJ databases">
        <title>Draft Genome Sequence of Malassezia furfur CBS1878 and Malassezia pachydermatis CBS1879.</title>
        <authorList>
            <person name="Triana S."/>
            <person name="Ohm R."/>
            <person name="Gonzalez A."/>
            <person name="DeCock H."/>
            <person name="Restrepo S."/>
            <person name="Celis A."/>
        </authorList>
    </citation>
    <scope>NUCLEOTIDE SEQUENCE [LARGE SCALE GENOMIC DNA]</scope>
    <source>
        <strain evidence="1 2">CBS 1879</strain>
    </source>
</reference>
<comment type="caution">
    <text evidence="1">The sequence shown here is derived from an EMBL/GenBank/DDBJ whole genome shotgun (WGS) entry which is preliminary data.</text>
</comment>
<dbReference type="AlphaFoldDB" id="A0A0M9VR53"/>
<dbReference type="VEuPathDB" id="FungiDB:Malapachy_3414"/>
<evidence type="ECO:0000313" key="1">
    <source>
        <dbReference type="EMBL" id="KOS16233.1"/>
    </source>
</evidence>
<gene>
    <name evidence="1" type="ORF">Malapachy_3414</name>
</gene>
<dbReference type="Proteomes" id="UP000037751">
    <property type="component" value="Unassembled WGS sequence"/>
</dbReference>